<comment type="caution">
    <text evidence="2">The sequence shown here is derived from an EMBL/GenBank/DDBJ whole genome shotgun (WGS) entry which is preliminary data.</text>
</comment>
<feature type="compositionally biased region" description="Polar residues" evidence="1">
    <location>
        <begin position="51"/>
        <end position="61"/>
    </location>
</feature>
<dbReference type="Proteomes" id="UP001066276">
    <property type="component" value="Chromosome 5"/>
</dbReference>
<accession>A0AAV7R990</accession>
<gene>
    <name evidence="2" type="ORF">NDU88_001099</name>
</gene>
<feature type="region of interest" description="Disordered" evidence="1">
    <location>
        <begin position="51"/>
        <end position="156"/>
    </location>
</feature>
<proteinExistence type="predicted"/>
<evidence type="ECO:0000256" key="1">
    <source>
        <dbReference type="SAM" id="MobiDB-lite"/>
    </source>
</evidence>
<feature type="region of interest" description="Disordered" evidence="1">
    <location>
        <begin position="1"/>
        <end position="24"/>
    </location>
</feature>
<dbReference type="EMBL" id="JANPWB010000009">
    <property type="protein sequence ID" value="KAJ1148262.1"/>
    <property type="molecule type" value="Genomic_DNA"/>
</dbReference>
<dbReference type="AlphaFoldDB" id="A0AAV7R990"/>
<evidence type="ECO:0000313" key="3">
    <source>
        <dbReference type="Proteomes" id="UP001066276"/>
    </source>
</evidence>
<evidence type="ECO:0000313" key="2">
    <source>
        <dbReference type="EMBL" id="KAJ1148262.1"/>
    </source>
</evidence>
<sequence>MLRWAPNVARRPRHGTEQGSSGRFERRSLRALMHQPGAGCVFVEVRSSFSQGQCSSPTLSSGPLKKKAAPQPTPTPGGPPHTSSSSCYIRSPFRSIGPAPAEGEGKTVAGLSSPTQSPCHHGASETVPGCAVPSSGIEAQMPVHGPATSLHTFRAE</sequence>
<keyword evidence="3" id="KW-1185">Reference proteome</keyword>
<reference evidence="2" key="1">
    <citation type="journal article" date="2022" name="bioRxiv">
        <title>Sequencing and chromosome-scale assembly of the giantPleurodeles waltlgenome.</title>
        <authorList>
            <person name="Brown T."/>
            <person name="Elewa A."/>
            <person name="Iarovenko S."/>
            <person name="Subramanian E."/>
            <person name="Araus A.J."/>
            <person name="Petzold A."/>
            <person name="Susuki M."/>
            <person name="Suzuki K.-i.T."/>
            <person name="Hayashi T."/>
            <person name="Toyoda A."/>
            <person name="Oliveira C."/>
            <person name="Osipova E."/>
            <person name="Leigh N.D."/>
            <person name="Simon A."/>
            <person name="Yun M.H."/>
        </authorList>
    </citation>
    <scope>NUCLEOTIDE SEQUENCE</scope>
    <source>
        <strain evidence="2">20211129_DDA</strain>
        <tissue evidence="2">Liver</tissue>
    </source>
</reference>
<name>A0AAV7R990_PLEWA</name>
<protein>
    <submittedName>
        <fullName evidence="2">Uncharacterized protein</fullName>
    </submittedName>
</protein>
<organism evidence="2 3">
    <name type="scientific">Pleurodeles waltl</name>
    <name type="common">Iberian ribbed newt</name>
    <dbReference type="NCBI Taxonomy" id="8319"/>
    <lineage>
        <taxon>Eukaryota</taxon>
        <taxon>Metazoa</taxon>
        <taxon>Chordata</taxon>
        <taxon>Craniata</taxon>
        <taxon>Vertebrata</taxon>
        <taxon>Euteleostomi</taxon>
        <taxon>Amphibia</taxon>
        <taxon>Batrachia</taxon>
        <taxon>Caudata</taxon>
        <taxon>Salamandroidea</taxon>
        <taxon>Salamandridae</taxon>
        <taxon>Pleurodelinae</taxon>
        <taxon>Pleurodeles</taxon>
    </lineage>
</organism>